<evidence type="ECO:0000256" key="1">
    <source>
        <dbReference type="SAM" id="MobiDB-lite"/>
    </source>
</evidence>
<feature type="compositionally biased region" description="Acidic residues" evidence="1">
    <location>
        <begin position="135"/>
        <end position="148"/>
    </location>
</feature>
<gene>
    <name evidence="2" type="ORF">FHL15_009471</name>
</gene>
<sequence>MAESWDESWDEEEKLSEEELVTYGSILSGYFASDRYHQFEYERFLGKGMDGVTYLIRYKTQDTNNRVRSQSPKDQGGGIDLVLLSKPPASASASNRLNPSLSKQRSRGTGWNDDNRNRRIVLKIDMPAVARFFHDEDDEDEEEEEEENRCENERNYLQKVERSQISSSGGWKRAELGACPQLGYLTLCFGAYFSAAVVAMAWPLQLRHDTPESCLLEKPISNIQHNDIHDGNHFAAAETLEGDQTKKVGDDGPDPIGVSENIFSIGKTMAILVLPEQSRALEQIIPERDRDAMSFVPFKMNQIASVGVELIPPNSCPGIDQDLKGLIIACLARAVSDRPGILQLHTFVQQAARERDSTYYQSMNNRYTEIQRQRGEVPRNLYDIQSETVPYTRQIIDLLFTPPAGNA</sequence>
<feature type="region of interest" description="Disordered" evidence="1">
    <location>
        <begin position="63"/>
        <end position="113"/>
    </location>
</feature>
<dbReference type="AlphaFoldDB" id="A0A553HNN0"/>
<reference evidence="3" key="1">
    <citation type="submission" date="2019-06" db="EMBL/GenBank/DDBJ databases">
        <title>Draft genome sequence of the griseofulvin-producing fungus Xylaria cubensis strain G536.</title>
        <authorList>
            <person name="Mead M.E."/>
            <person name="Raja H.A."/>
            <person name="Steenwyk J.L."/>
            <person name="Knowles S.L."/>
            <person name="Oberlies N.H."/>
            <person name="Rokas A."/>
        </authorList>
    </citation>
    <scope>NUCLEOTIDE SEQUENCE [LARGE SCALE GENOMIC DNA]</scope>
    <source>
        <strain evidence="3">G536</strain>
    </source>
</reference>
<name>A0A553HNN0_9PEZI</name>
<comment type="caution">
    <text evidence="2">The sequence shown here is derived from an EMBL/GenBank/DDBJ whole genome shotgun (WGS) entry which is preliminary data.</text>
</comment>
<protein>
    <recommendedName>
        <fullName evidence="4">Protein kinase domain-containing protein</fullName>
    </recommendedName>
</protein>
<proteinExistence type="predicted"/>
<dbReference type="EMBL" id="VFLP01000065">
    <property type="protein sequence ID" value="TRX89562.1"/>
    <property type="molecule type" value="Genomic_DNA"/>
</dbReference>
<accession>A0A553HNN0</accession>
<feature type="compositionally biased region" description="Polar residues" evidence="1">
    <location>
        <begin position="95"/>
        <end position="109"/>
    </location>
</feature>
<organism evidence="2 3">
    <name type="scientific">Xylaria flabelliformis</name>
    <dbReference type="NCBI Taxonomy" id="2512241"/>
    <lineage>
        <taxon>Eukaryota</taxon>
        <taxon>Fungi</taxon>
        <taxon>Dikarya</taxon>
        <taxon>Ascomycota</taxon>
        <taxon>Pezizomycotina</taxon>
        <taxon>Sordariomycetes</taxon>
        <taxon>Xylariomycetidae</taxon>
        <taxon>Xylariales</taxon>
        <taxon>Xylariaceae</taxon>
        <taxon>Xylaria</taxon>
    </lineage>
</organism>
<feature type="compositionally biased region" description="Polar residues" evidence="1">
    <location>
        <begin position="63"/>
        <end position="73"/>
    </location>
</feature>
<feature type="region of interest" description="Disordered" evidence="1">
    <location>
        <begin position="133"/>
        <end position="155"/>
    </location>
</feature>
<keyword evidence="3" id="KW-1185">Reference proteome</keyword>
<dbReference type="Proteomes" id="UP000319160">
    <property type="component" value="Unassembled WGS sequence"/>
</dbReference>
<evidence type="ECO:0000313" key="3">
    <source>
        <dbReference type="Proteomes" id="UP000319160"/>
    </source>
</evidence>
<evidence type="ECO:0000313" key="2">
    <source>
        <dbReference type="EMBL" id="TRX89562.1"/>
    </source>
</evidence>
<evidence type="ECO:0008006" key="4">
    <source>
        <dbReference type="Google" id="ProtNLM"/>
    </source>
</evidence>
<dbReference type="OrthoDB" id="4062651at2759"/>